<feature type="domain" description="Calpain catalytic" evidence="8">
    <location>
        <begin position="89"/>
        <end position="402"/>
    </location>
</feature>
<dbReference type="Gene3D" id="1.10.238.10">
    <property type="entry name" value="EF-hand"/>
    <property type="match status" value="1"/>
</dbReference>
<dbReference type="FunFam" id="3.90.70.10:FF:000001">
    <property type="entry name" value="Calpain-1 catalytic subunit"/>
    <property type="match status" value="1"/>
</dbReference>
<keyword evidence="2 6" id="KW-0645">Protease</keyword>
<reference evidence="9 10" key="1">
    <citation type="submission" date="2020-06" db="EMBL/GenBank/DDBJ databases">
        <authorList>
            <person name="Li R."/>
            <person name="Bekaert M."/>
        </authorList>
    </citation>
    <scope>NUCLEOTIDE SEQUENCE [LARGE SCALE GENOMIC DNA]</scope>
    <source>
        <strain evidence="10">wild</strain>
    </source>
</reference>
<dbReference type="SUPFAM" id="SSF54001">
    <property type="entry name" value="Cysteine proteinases"/>
    <property type="match status" value="1"/>
</dbReference>
<protein>
    <submittedName>
        <fullName evidence="9">CAPNN</fullName>
        <ecNumber evidence="9">3.4.22.-</ecNumber>
    </submittedName>
</protein>
<dbReference type="SUPFAM" id="SSF49758">
    <property type="entry name" value="Calpain large subunit, middle domain (domain III)"/>
    <property type="match status" value="1"/>
</dbReference>
<dbReference type="Pfam" id="PF01067">
    <property type="entry name" value="Calpain_III"/>
    <property type="match status" value="1"/>
</dbReference>
<dbReference type="GO" id="GO:0006508">
    <property type="term" value="P:proteolysis"/>
    <property type="evidence" value="ECO:0007669"/>
    <property type="project" value="UniProtKB-KW"/>
</dbReference>
<feature type="compositionally biased region" description="Basic and acidic residues" evidence="7">
    <location>
        <begin position="16"/>
        <end position="27"/>
    </location>
</feature>
<evidence type="ECO:0000256" key="3">
    <source>
        <dbReference type="ARBA" id="ARBA00022801"/>
    </source>
</evidence>
<proteinExistence type="inferred from homology"/>
<dbReference type="GO" id="GO:0004198">
    <property type="term" value="F:calcium-dependent cysteine-type endopeptidase activity"/>
    <property type="evidence" value="ECO:0007669"/>
    <property type="project" value="InterPro"/>
</dbReference>
<feature type="active site" evidence="5 6">
    <location>
        <position position="342"/>
    </location>
</feature>
<feature type="region of interest" description="Disordered" evidence="7">
    <location>
        <begin position="1"/>
        <end position="48"/>
    </location>
</feature>
<dbReference type="GO" id="GO:0005737">
    <property type="term" value="C:cytoplasm"/>
    <property type="evidence" value="ECO:0007669"/>
    <property type="project" value="TreeGrafter"/>
</dbReference>
<dbReference type="Gene3D" id="2.60.120.380">
    <property type="match status" value="1"/>
</dbReference>
<keyword evidence="10" id="KW-1185">Reference proteome</keyword>
<dbReference type="InterPro" id="IPR022683">
    <property type="entry name" value="Calpain_III"/>
</dbReference>
<dbReference type="Proteomes" id="UP000507470">
    <property type="component" value="Unassembled WGS sequence"/>
</dbReference>
<evidence type="ECO:0000256" key="1">
    <source>
        <dbReference type="ARBA" id="ARBA00007623"/>
    </source>
</evidence>
<keyword evidence="3 6" id="KW-0378">Hydrolase</keyword>
<dbReference type="InterPro" id="IPR033883">
    <property type="entry name" value="C2_III"/>
</dbReference>
<gene>
    <name evidence="9" type="ORF">MCOR_39485</name>
</gene>
<dbReference type="Gene3D" id="3.90.70.10">
    <property type="entry name" value="Cysteine proteinases"/>
    <property type="match status" value="1"/>
</dbReference>
<dbReference type="InterPro" id="IPR000169">
    <property type="entry name" value="Pept_cys_AS"/>
</dbReference>
<dbReference type="OrthoDB" id="424753at2759"/>
<evidence type="ECO:0000256" key="5">
    <source>
        <dbReference type="PIRSR" id="PIRSR622684-1"/>
    </source>
</evidence>
<sequence>MAFASSTRAVYSRPIKKFDNSKVDDKPTYANEPPKNLPHQYQNGSPFDKVNKVGVSRPFNRETETHSKHHRGKSNFDNIRSECLRRRILYEDPDFPAKDSSIYYSRTLPYRIEWKRPYEISATYRLKPNFFVDTLDSASRFDINQGELGDCWVLSAIACLTSPDHRELFRRVVPADQGFQDGWYAGIFRFNFWHFGKWVEVVVDDRLPTYRDQLVFIHSNQSNEFWAALLEKAYAKLYGSYEALKSGNVGDALSDFTGGVSEYYTLRGQKANYPKGLVNILFKALDRQSLIGCGINLPPDGRSRTMPDGLVTGHAYSVTDLREILLMSDSGEIPITLIRVRNPWGYKIEWRGRWGEKSREWNSIPEIEREKMGLIFRDEGEFWMEFGDFLQKYDTLEICNLTPDAPVEMPKQWHTAEFHHRWVRGFSAGGRPSNQDTHWSNPQFSVTLSDRDEDGDNVCSLVIQLMQKDGRKLKQFGKKNQHIGFFVYQNLKSHPLPLKKEFFDNNQSVQSSGLFIDSRQIIKRLTLPRGQYVVIPCTWDINEEAGFYLRFFFENQNTAEDIDEIPEKSDTPLPQHPPDKELQFKPIGLCCIRGGDMEVTPYELQQTLNEASRKDQHRRNMSIDTCKKFVSLLDTELLGKIGYTEFLYLWNLLKSWKRIYFQYDTDNIGSFSCFELRRALGAAGFTINNSSMQALIFKYSNEKCHIDFDGFLSCLSKLTKLFNDFNNMKQNGQITLSIDQFIQKSFLS</sequence>
<evidence type="ECO:0000256" key="7">
    <source>
        <dbReference type="SAM" id="MobiDB-lite"/>
    </source>
</evidence>
<dbReference type="InterPro" id="IPR022684">
    <property type="entry name" value="Calpain_cysteine_protease"/>
</dbReference>
<dbReference type="SMART" id="SM00720">
    <property type="entry name" value="calpain_III"/>
    <property type="match status" value="1"/>
</dbReference>
<dbReference type="CDD" id="cd00214">
    <property type="entry name" value="Calpain_III"/>
    <property type="match status" value="1"/>
</dbReference>
<dbReference type="PRINTS" id="PR00704">
    <property type="entry name" value="CALPAIN"/>
</dbReference>
<dbReference type="AlphaFoldDB" id="A0A6J8DCQ8"/>
<dbReference type="InterPro" id="IPR038765">
    <property type="entry name" value="Papain-like_cys_pep_sf"/>
</dbReference>
<organism evidence="9 10">
    <name type="scientific">Mytilus coruscus</name>
    <name type="common">Sea mussel</name>
    <dbReference type="NCBI Taxonomy" id="42192"/>
    <lineage>
        <taxon>Eukaryota</taxon>
        <taxon>Metazoa</taxon>
        <taxon>Spiralia</taxon>
        <taxon>Lophotrochozoa</taxon>
        <taxon>Mollusca</taxon>
        <taxon>Bivalvia</taxon>
        <taxon>Autobranchia</taxon>
        <taxon>Pteriomorphia</taxon>
        <taxon>Mytilida</taxon>
        <taxon>Mytiloidea</taxon>
        <taxon>Mytilidae</taxon>
        <taxon>Mytilinae</taxon>
        <taxon>Mytilus</taxon>
    </lineage>
</organism>
<feature type="active site" evidence="5 6">
    <location>
        <position position="314"/>
    </location>
</feature>
<dbReference type="SUPFAM" id="SSF47473">
    <property type="entry name" value="EF-hand"/>
    <property type="match status" value="1"/>
</dbReference>
<name>A0A6J8DCQ8_MYTCO</name>
<evidence type="ECO:0000256" key="6">
    <source>
        <dbReference type="PROSITE-ProRule" id="PRU00239"/>
    </source>
</evidence>
<feature type="active site" evidence="5 6">
    <location>
        <position position="151"/>
    </location>
</feature>
<dbReference type="EMBL" id="CACVKT020007140">
    <property type="protein sequence ID" value="CAC5405836.1"/>
    <property type="molecule type" value="Genomic_DNA"/>
</dbReference>
<dbReference type="PROSITE" id="PS50203">
    <property type="entry name" value="CALPAIN_CAT"/>
    <property type="match status" value="1"/>
</dbReference>
<dbReference type="InterPro" id="IPR011992">
    <property type="entry name" value="EF-hand-dom_pair"/>
</dbReference>
<dbReference type="PANTHER" id="PTHR10183">
    <property type="entry name" value="CALPAIN"/>
    <property type="match status" value="1"/>
</dbReference>
<dbReference type="InterPro" id="IPR036213">
    <property type="entry name" value="Calpain_III_sf"/>
</dbReference>
<dbReference type="CDD" id="cd00044">
    <property type="entry name" value="CysPc"/>
    <property type="match status" value="1"/>
</dbReference>
<dbReference type="Pfam" id="PF00648">
    <property type="entry name" value="Peptidase_C2"/>
    <property type="match status" value="1"/>
</dbReference>
<evidence type="ECO:0000259" key="8">
    <source>
        <dbReference type="PROSITE" id="PS50203"/>
    </source>
</evidence>
<accession>A0A6J8DCQ8</accession>
<dbReference type="PROSITE" id="PS00139">
    <property type="entry name" value="THIOL_PROTEASE_CYS"/>
    <property type="match status" value="1"/>
</dbReference>
<keyword evidence="4 6" id="KW-0788">Thiol protease</keyword>
<dbReference type="InterPro" id="IPR001300">
    <property type="entry name" value="Peptidase_C2_calpain_cat"/>
</dbReference>
<evidence type="ECO:0000313" key="9">
    <source>
        <dbReference type="EMBL" id="CAC5405836.1"/>
    </source>
</evidence>
<dbReference type="EC" id="3.4.22.-" evidence="9"/>
<evidence type="ECO:0000256" key="4">
    <source>
        <dbReference type="ARBA" id="ARBA00022807"/>
    </source>
</evidence>
<dbReference type="InterPro" id="IPR022682">
    <property type="entry name" value="Calpain_domain_III"/>
</dbReference>
<evidence type="ECO:0000256" key="2">
    <source>
        <dbReference type="ARBA" id="ARBA00022670"/>
    </source>
</evidence>
<comment type="similarity">
    <text evidence="1">Belongs to the peptidase C2 family.</text>
</comment>
<dbReference type="SMART" id="SM00230">
    <property type="entry name" value="CysPc"/>
    <property type="match status" value="1"/>
</dbReference>
<dbReference type="PANTHER" id="PTHR10183:SF433">
    <property type="entry name" value="CALPAIN-A-RELATED"/>
    <property type="match status" value="1"/>
</dbReference>
<evidence type="ECO:0000313" key="10">
    <source>
        <dbReference type="Proteomes" id="UP000507470"/>
    </source>
</evidence>